<proteinExistence type="predicted"/>
<name>A0ACC3MUH1_9PEZI</name>
<dbReference type="Proteomes" id="UP001281147">
    <property type="component" value="Unassembled WGS sequence"/>
</dbReference>
<dbReference type="EMBL" id="JAUTXU010000145">
    <property type="protein sequence ID" value="KAK3703939.1"/>
    <property type="molecule type" value="Genomic_DNA"/>
</dbReference>
<gene>
    <name evidence="1" type="ORF">LTR37_014157</name>
</gene>
<comment type="caution">
    <text evidence="1">The sequence shown here is derived from an EMBL/GenBank/DDBJ whole genome shotgun (WGS) entry which is preliminary data.</text>
</comment>
<reference evidence="1" key="1">
    <citation type="submission" date="2023-07" db="EMBL/GenBank/DDBJ databases">
        <title>Black Yeasts Isolated from many extreme environments.</title>
        <authorList>
            <person name="Coleine C."/>
            <person name="Stajich J.E."/>
            <person name="Selbmann L."/>
        </authorList>
    </citation>
    <scope>NUCLEOTIDE SEQUENCE</scope>
    <source>
        <strain evidence="1">CCFEE 5714</strain>
    </source>
</reference>
<evidence type="ECO:0000313" key="1">
    <source>
        <dbReference type="EMBL" id="KAK3703939.1"/>
    </source>
</evidence>
<sequence>MGCVHIAIADIVESRIEFALDHGFADAGTVVSSKRPASLEESISSAKATAASICDLRLESDKILGRTDVTFECTGVESCIQAALYTTKSGGKVALVGMGTPNVTMPLSEASAREIDLIPVWRYANCYPQALELADATRDSASAARLAKLITHRYEGLEHVPTALQTACVPADGNGQMVLKVVVSNSR</sequence>
<accession>A0ACC3MUH1</accession>
<organism evidence="1 2">
    <name type="scientific">Vermiconidia calcicola</name>
    <dbReference type="NCBI Taxonomy" id="1690605"/>
    <lineage>
        <taxon>Eukaryota</taxon>
        <taxon>Fungi</taxon>
        <taxon>Dikarya</taxon>
        <taxon>Ascomycota</taxon>
        <taxon>Pezizomycotina</taxon>
        <taxon>Dothideomycetes</taxon>
        <taxon>Dothideomycetidae</taxon>
        <taxon>Mycosphaerellales</taxon>
        <taxon>Extremaceae</taxon>
        <taxon>Vermiconidia</taxon>
    </lineage>
</organism>
<keyword evidence="2" id="KW-1185">Reference proteome</keyword>
<evidence type="ECO:0000313" key="2">
    <source>
        <dbReference type="Proteomes" id="UP001281147"/>
    </source>
</evidence>
<protein>
    <submittedName>
        <fullName evidence="1">Uncharacterized protein</fullName>
    </submittedName>
</protein>